<reference evidence="2" key="1">
    <citation type="journal article" date="2015" name="Nature">
        <title>Complex archaea that bridge the gap between prokaryotes and eukaryotes.</title>
        <authorList>
            <person name="Spang A."/>
            <person name="Saw J.H."/>
            <person name="Jorgensen S.L."/>
            <person name="Zaremba-Niedzwiedzka K."/>
            <person name="Martijn J."/>
            <person name="Lind A.E."/>
            <person name="van Eijk R."/>
            <person name="Schleper C."/>
            <person name="Guy L."/>
            <person name="Ettema T.J."/>
        </authorList>
    </citation>
    <scope>NUCLEOTIDE SEQUENCE</scope>
</reference>
<sequence>MAKIDDRRQLGAVRQENTELRKALEQSKDYAEGLQKRLTVAEEAARKSGRLQKDLNGMKEQGERLTEMMQESKEQGERLTEMMQESKDEAEAAKLTLSMLRLDIQSAIDKT</sequence>
<organism evidence="2">
    <name type="scientific">marine sediment metagenome</name>
    <dbReference type="NCBI Taxonomy" id="412755"/>
    <lineage>
        <taxon>unclassified sequences</taxon>
        <taxon>metagenomes</taxon>
        <taxon>ecological metagenomes</taxon>
    </lineage>
</organism>
<dbReference type="AlphaFoldDB" id="A0A0F8ZIE1"/>
<evidence type="ECO:0000256" key="1">
    <source>
        <dbReference type="SAM" id="MobiDB-lite"/>
    </source>
</evidence>
<proteinExistence type="predicted"/>
<gene>
    <name evidence="2" type="ORF">LCGC14_2691520</name>
</gene>
<comment type="caution">
    <text evidence="2">The sequence shown here is derived from an EMBL/GenBank/DDBJ whole genome shotgun (WGS) entry which is preliminary data.</text>
</comment>
<protein>
    <submittedName>
        <fullName evidence="2">Uncharacterized protein</fullName>
    </submittedName>
</protein>
<feature type="region of interest" description="Disordered" evidence="1">
    <location>
        <begin position="45"/>
        <end position="90"/>
    </location>
</feature>
<accession>A0A0F8ZIE1</accession>
<dbReference type="EMBL" id="LAZR01047714">
    <property type="protein sequence ID" value="KKK93572.1"/>
    <property type="molecule type" value="Genomic_DNA"/>
</dbReference>
<name>A0A0F8ZIE1_9ZZZZ</name>
<evidence type="ECO:0000313" key="2">
    <source>
        <dbReference type="EMBL" id="KKK93572.1"/>
    </source>
</evidence>